<feature type="domain" description="N-acetyltransferase" evidence="4">
    <location>
        <begin position="6"/>
        <end position="164"/>
    </location>
</feature>
<dbReference type="InterPro" id="IPR000182">
    <property type="entry name" value="GNAT_dom"/>
</dbReference>
<dbReference type="PANTHER" id="PTHR43792">
    <property type="entry name" value="GNAT FAMILY, PUTATIVE (AFU_ORTHOLOGUE AFUA_3G00765)-RELATED-RELATED"/>
    <property type="match status" value="1"/>
</dbReference>
<name>A0A0H4T338_9CHLR</name>
<dbReference type="InterPro" id="IPR016181">
    <property type="entry name" value="Acyl_CoA_acyltransferase"/>
</dbReference>
<dbReference type="AlphaFoldDB" id="A0A0H4T338"/>
<dbReference type="GO" id="GO:0008999">
    <property type="term" value="F:protein-N-terminal-alanine acetyltransferase activity"/>
    <property type="evidence" value="ECO:0007669"/>
    <property type="project" value="TreeGrafter"/>
</dbReference>
<evidence type="ECO:0000256" key="3">
    <source>
        <dbReference type="ARBA" id="ARBA00038502"/>
    </source>
</evidence>
<accession>A0A0H4T338</accession>
<dbReference type="EMBL" id="KT006951">
    <property type="protein sequence ID" value="AKQ01110.1"/>
    <property type="molecule type" value="Genomic_DNA"/>
</dbReference>
<proteinExistence type="inferred from homology"/>
<dbReference type="GO" id="GO:0005737">
    <property type="term" value="C:cytoplasm"/>
    <property type="evidence" value="ECO:0007669"/>
    <property type="project" value="TreeGrafter"/>
</dbReference>
<dbReference type="Pfam" id="PF13302">
    <property type="entry name" value="Acetyltransf_3"/>
    <property type="match status" value="1"/>
</dbReference>
<keyword evidence="2" id="KW-0012">Acyltransferase</keyword>
<dbReference type="CDD" id="cd04301">
    <property type="entry name" value="NAT_SF"/>
    <property type="match status" value="1"/>
</dbReference>
<dbReference type="PANTHER" id="PTHR43792:SF8">
    <property type="entry name" value="[RIBOSOMAL PROTEIN US5]-ALANINE N-ACETYLTRANSFERASE"/>
    <property type="match status" value="1"/>
</dbReference>
<dbReference type="SUPFAM" id="SSF55729">
    <property type="entry name" value="Acyl-CoA N-acyltransferases (Nat)"/>
    <property type="match status" value="1"/>
</dbReference>
<dbReference type="InterPro" id="IPR051531">
    <property type="entry name" value="N-acetyltransferase"/>
</dbReference>
<dbReference type="PROSITE" id="PS51186">
    <property type="entry name" value="GNAT"/>
    <property type="match status" value="1"/>
</dbReference>
<organism evidence="5">
    <name type="scientific">uncultured Chloroflexi bacterium Rifle_16ft_4_minimus_1477</name>
    <dbReference type="NCBI Taxonomy" id="1665058"/>
    <lineage>
        <taxon>Bacteria</taxon>
        <taxon>Bacillati</taxon>
        <taxon>Chloroflexota</taxon>
        <taxon>environmental samples</taxon>
    </lineage>
</organism>
<evidence type="ECO:0000313" key="5">
    <source>
        <dbReference type="EMBL" id="AKQ01110.1"/>
    </source>
</evidence>
<comment type="similarity">
    <text evidence="3">Belongs to the acetyltransferase family. RimJ subfamily.</text>
</comment>
<dbReference type="Gene3D" id="3.40.630.30">
    <property type="match status" value="1"/>
</dbReference>
<reference evidence="5" key="1">
    <citation type="journal article" date="2015" name="ISME J.">
        <title>Aquifer environment selects for microbial species cohorts in sediment and groundwater.</title>
        <authorList>
            <person name="Hug L.A."/>
            <person name="Thomas B.C."/>
            <person name="Brown C.T."/>
            <person name="Frischkorn K.R."/>
            <person name="Williams K.H."/>
            <person name="Tringe S.G."/>
            <person name="Banfield J.F."/>
        </authorList>
    </citation>
    <scope>NUCLEOTIDE SEQUENCE</scope>
</reference>
<sequence>MQISEIRLRNWADEDFWLLPRTVGDPVMTMYLGGPETDKKMRSRHEKYVAMNDSDEGKMLVIMAGIDQVPVGTHGYWEKEWQGKTVWETGWFVLPEFQKQGVATLATQLLITLLKKLDKHRFLHAYPSIKNTASNTICRKLGFTLQGEYDFEYPKGHWMRCNDWQIDLKSDS</sequence>
<evidence type="ECO:0000256" key="2">
    <source>
        <dbReference type="ARBA" id="ARBA00023315"/>
    </source>
</evidence>
<protein>
    <recommendedName>
        <fullName evidence="4">N-acetyltransferase domain-containing protein</fullName>
    </recommendedName>
</protein>
<evidence type="ECO:0000259" key="4">
    <source>
        <dbReference type="PROSITE" id="PS51186"/>
    </source>
</evidence>
<keyword evidence="1" id="KW-0808">Transferase</keyword>
<evidence type="ECO:0000256" key="1">
    <source>
        <dbReference type="ARBA" id="ARBA00022679"/>
    </source>
</evidence>